<protein>
    <submittedName>
        <fullName evidence="1">DUF2158 domain-containing protein</fullName>
    </submittedName>
</protein>
<organism evidence="1 2">
    <name type="scientific">Chryseobacterium indoltheticum</name>
    <dbReference type="NCBI Taxonomy" id="254"/>
    <lineage>
        <taxon>Bacteria</taxon>
        <taxon>Pseudomonadati</taxon>
        <taxon>Bacteroidota</taxon>
        <taxon>Flavobacteriia</taxon>
        <taxon>Flavobacteriales</taxon>
        <taxon>Weeksellaceae</taxon>
        <taxon>Chryseobacterium group</taxon>
        <taxon>Chryseobacterium</taxon>
    </lineage>
</organism>
<dbReference type="Pfam" id="PF09926">
    <property type="entry name" value="DUF2158"/>
    <property type="match status" value="1"/>
</dbReference>
<dbReference type="RefSeq" id="WP_123885732.1">
    <property type="nucleotide sequence ID" value="NZ_CP033928.1"/>
</dbReference>
<dbReference type="AlphaFoldDB" id="A0A3G6MZX4"/>
<dbReference type="Proteomes" id="UP000269076">
    <property type="component" value="Chromosome"/>
</dbReference>
<accession>A0A3G6MZX4</accession>
<name>A0A3G6MZX4_9FLAO</name>
<gene>
    <name evidence="1" type="ORF">EG340_06965</name>
</gene>
<evidence type="ECO:0000313" key="2">
    <source>
        <dbReference type="Proteomes" id="UP000269076"/>
    </source>
</evidence>
<reference evidence="1 2" key="1">
    <citation type="submission" date="2018-11" db="EMBL/GenBank/DDBJ databases">
        <title>Proposal to divide the Flavobacteriaceae and reorganize its genera based on Amino Acid Identity values calculated from whole genome sequences.</title>
        <authorList>
            <person name="Nicholson A.C."/>
            <person name="Gulvik C.A."/>
            <person name="Whitney A.M."/>
            <person name="Humrighouse B.W."/>
            <person name="Bell M."/>
            <person name="Holmes B."/>
            <person name="Steigerwalt A."/>
            <person name="Villarma A."/>
            <person name="Sheth M."/>
            <person name="Batra D."/>
            <person name="Pryor J."/>
            <person name="Bernardet J.-F."/>
            <person name="Hugo C."/>
            <person name="Kampfer P."/>
            <person name="Newman J."/>
            <person name="Mcquiston J.R."/>
        </authorList>
    </citation>
    <scope>NUCLEOTIDE SEQUENCE [LARGE SCALE GENOMIC DNA]</scope>
    <source>
        <strain evidence="1 2">G0211</strain>
    </source>
</reference>
<dbReference type="InterPro" id="IPR019226">
    <property type="entry name" value="DUF2158"/>
</dbReference>
<dbReference type="EMBL" id="CP033928">
    <property type="protein sequence ID" value="AZA60797.1"/>
    <property type="molecule type" value="Genomic_DNA"/>
</dbReference>
<proteinExistence type="predicted"/>
<evidence type="ECO:0000313" key="1">
    <source>
        <dbReference type="EMBL" id="AZA60797.1"/>
    </source>
</evidence>
<sequence length="63" mass="7169">MESNPLNKEKSNEITFGQVVRLKSGGPKMTVKYQRQGDWICTWFSGDEMKEGAFDKGQLEIAE</sequence>